<dbReference type="InterPro" id="IPR036249">
    <property type="entry name" value="Thioredoxin-like_sf"/>
</dbReference>
<dbReference type="NCBIfam" id="TIGR01130">
    <property type="entry name" value="ER_PDI_fam"/>
    <property type="match status" value="1"/>
</dbReference>
<dbReference type="FunFam" id="3.40.30.10:FF:000017">
    <property type="entry name" value="Protein disulfide-isomerase A4"/>
    <property type="match status" value="1"/>
</dbReference>
<dbReference type="Proteomes" id="UP000242146">
    <property type="component" value="Unassembled WGS sequence"/>
</dbReference>
<comment type="subcellular location">
    <subcellularLocation>
        <location evidence="3">Endoplasmic reticulum lumen</location>
    </subcellularLocation>
</comment>
<gene>
    <name evidence="18" type="ORF">DM01DRAFT_1337445</name>
</gene>
<dbReference type="PRINTS" id="PR00421">
    <property type="entry name" value="THIOREDOXIN"/>
</dbReference>
<dbReference type="PROSITE" id="PS00194">
    <property type="entry name" value="THIOREDOXIN_1"/>
    <property type="match status" value="2"/>
</dbReference>
<keyword evidence="19" id="KW-1185">Reference proteome</keyword>
<dbReference type="CDD" id="cd02995">
    <property type="entry name" value="PDI_a_PDI_a'_C"/>
    <property type="match status" value="1"/>
</dbReference>
<dbReference type="EC" id="5.3.4.1" evidence="5 15"/>
<evidence type="ECO:0000259" key="17">
    <source>
        <dbReference type="PROSITE" id="PS51352"/>
    </source>
</evidence>
<feature type="domain" description="Thioredoxin" evidence="17">
    <location>
        <begin position="340"/>
        <end position="472"/>
    </location>
</feature>
<comment type="catalytic activity">
    <reaction evidence="1 15">
        <text>Catalyzes the rearrangement of -S-S- bonds in proteins.</text>
        <dbReference type="EC" id="5.3.4.1"/>
    </reaction>
</comment>
<evidence type="ECO:0000256" key="2">
    <source>
        <dbReference type="ARBA" id="ARBA00002692"/>
    </source>
</evidence>
<dbReference type="CDD" id="cd02961">
    <property type="entry name" value="PDI_a_family"/>
    <property type="match status" value="1"/>
</dbReference>
<keyword evidence="6 15" id="KW-0732">Signal</keyword>
<evidence type="ECO:0000256" key="1">
    <source>
        <dbReference type="ARBA" id="ARBA00001182"/>
    </source>
</evidence>
<evidence type="ECO:0000256" key="4">
    <source>
        <dbReference type="ARBA" id="ARBA00006347"/>
    </source>
</evidence>
<evidence type="ECO:0000313" key="19">
    <source>
        <dbReference type="Proteomes" id="UP000242146"/>
    </source>
</evidence>
<dbReference type="InterPro" id="IPR005788">
    <property type="entry name" value="PDI_thioredoxin-like_dom"/>
</dbReference>
<dbReference type="PROSITE" id="PS51352">
    <property type="entry name" value="THIOREDOXIN_2"/>
    <property type="match status" value="2"/>
</dbReference>
<keyword evidence="10 15" id="KW-0413">Isomerase</keyword>
<accession>A0A1X2GCR8</accession>
<keyword evidence="7" id="KW-0677">Repeat</keyword>
<comment type="function">
    <text evidence="2">Participates in the folding of proteins containing disulfide bonds, may be involved in glycosylation, prolyl hydroxylation and triglyceride transfer.</text>
</comment>
<sequence>MVKKTLLFSAILASFASISNVMAADDSHVLSLTTADFKKNVEGQDLMLVEFFAPWCGHCKALAPEYEKAATDLKDKIALAKVDCTENQDVCQEYGVQGYPTLKVFRQGEASEYKGSRQHEGIVSYMKKQALPSVSVLDAESITEFKDSDRMVMVAYVDAEDKETRESFDTLAERLRDDYLFGVVTDKDVAKQQEVEEFPTVVLYRQFDDPRLELKGADEVKAEKLNEFLKSNSVPLLDQVNGENFMTYMETGLPLGYIFTDNDADRAKLDDIVRPVAKKFKGKVSFAHLDAAQYGSHAKNVGVKEGAYPAIAIQNLDTAAKYPYSGELDTAALEDFVTKFAAGEVDPTLNSEDIPESNDGPVKVVVGKQFNDIVLDKSNDVFLEIYAPWCGHCKNLAPTWEKLGEQVQAVKDSKVVIAKLDGTENDIPPEVGVRVEGFPTLKFFKAETNEIIDYSGDRSHADLVRFLNEHSSNKDLNLSVEAPVTEEKEEQADEAVEHDEL</sequence>
<dbReference type="InterPro" id="IPR013766">
    <property type="entry name" value="Thioredoxin_domain"/>
</dbReference>
<dbReference type="GO" id="GO:0006457">
    <property type="term" value="P:protein folding"/>
    <property type="evidence" value="ECO:0007669"/>
    <property type="project" value="TreeGrafter"/>
</dbReference>
<dbReference type="GO" id="GO:0034976">
    <property type="term" value="P:response to endoplasmic reticulum stress"/>
    <property type="evidence" value="ECO:0007669"/>
    <property type="project" value="TreeGrafter"/>
</dbReference>
<dbReference type="Pfam" id="PF00085">
    <property type="entry name" value="Thioredoxin"/>
    <property type="match status" value="2"/>
</dbReference>
<dbReference type="EMBL" id="MCGT01000022">
    <property type="protein sequence ID" value="ORX50846.1"/>
    <property type="molecule type" value="Genomic_DNA"/>
</dbReference>
<evidence type="ECO:0000256" key="14">
    <source>
        <dbReference type="RuleBase" id="RU004208"/>
    </source>
</evidence>
<dbReference type="AlphaFoldDB" id="A0A1X2GCR8"/>
<feature type="disulfide bond" description="Redox-active" evidence="13">
    <location>
        <begin position="56"/>
        <end position="59"/>
    </location>
</feature>
<comment type="caution">
    <text evidence="18">The sequence shown here is derived from an EMBL/GenBank/DDBJ whole genome shotgun (WGS) entry which is preliminary data.</text>
</comment>
<organism evidence="18 19">
    <name type="scientific">Hesseltinella vesiculosa</name>
    <dbReference type="NCBI Taxonomy" id="101127"/>
    <lineage>
        <taxon>Eukaryota</taxon>
        <taxon>Fungi</taxon>
        <taxon>Fungi incertae sedis</taxon>
        <taxon>Mucoromycota</taxon>
        <taxon>Mucoromycotina</taxon>
        <taxon>Mucoromycetes</taxon>
        <taxon>Mucorales</taxon>
        <taxon>Cunninghamellaceae</taxon>
        <taxon>Hesseltinella</taxon>
    </lineage>
</organism>
<evidence type="ECO:0000256" key="9">
    <source>
        <dbReference type="ARBA" id="ARBA00023157"/>
    </source>
</evidence>
<evidence type="ECO:0000256" key="16">
    <source>
        <dbReference type="SAM" id="MobiDB-lite"/>
    </source>
</evidence>
<dbReference type="NCBIfam" id="TIGR01126">
    <property type="entry name" value="pdi_dom"/>
    <property type="match status" value="2"/>
</dbReference>
<feature type="region of interest" description="Disordered" evidence="16">
    <location>
        <begin position="477"/>
        <end position="501"/>
    </location>
</feature>
<dbReference type="OrthoDB" id="427280at2759"/>
<evidence type="ECO:0000256" key="11">
    <source>
        <dbReference type="ARBA" id="ARBA00023284"/>
    </source>
</evidence>
<feature type="disulfide bond" description="Redox-active" evidence="13">
    <location>
        <begin position="390"/>
        <end position="393"/>
    </location>
</feature>
<evidence type="ECO:0000256" key="6">
    <source>
        <dbReference type="ARBA" id="ARBA00022729"/>
    </source>
</evidence>
<dbReference type="SUPFAM" id="SSF52833">
    <property type="entry name" value="Thioredoxin-like"/>
    <property type="match status" value="4"/>
</dbReference>
<protein>
    <recommendedName>
        <fullName evidence="12 15">Protein disulfide-isomerase</fullName>
        <ecNumber evidence="5 15">5.3.4.1</ecNumber>
    </recommendedName>
</protein>
<dbReference type="STRING" id="101127.A0A1X2GCR8"/>
<evidence type="ECO:0000256" key="10">
    <source>
        <dbReference type="ARBA" id="ARBA00023235"/>
    </source>
</evidence>
<dbReference type="Gene3D" id="3.40.30.10">
    <property type="entry name" value="Glutaredoxin"/>
    <property type="match status" value="4"/>
</dbReference>
<evidence type="ECO:0000256" key="3">
    <source>
        <dbReference type="ARBA" id="ARBA00004319"/>
    </source>
</evidence>
<evidence type="ECO:0000256" key="7">
    <source>
        <dbReference type="ARBA" id="ARBA00022737"/>
    </source>
</evidence>
<dbReference type="GO" id="GO:0003756">
    <property type="term" value="F:protein disulfide isomerase activity"/>
    <property type="evidence" value="ECO:0007669"/>
    <property type="project" value="UniProtKB-EC"/>
</dbReference>
<feature type="compositionally biased region" description="Acidic residues" evidence="16">
    <location>
        <begin position="487"/>
        <end position="501"/>
    </location>
</feature>
<evidence type="ECO:0000256" key="15">
    <source>
        <dbReference type="RuleBase" id="RU361130"/>
    </source>
</evidence>
<dbReference type="Pfam" id="PF13848">
    <property type="entry name" value="Thioredoxin_6"/>
    <property type="match status" value="1"/>
</dbReference>
<feature type="signal peptide" evidence="15">
    <location>
        <begin position="1"/>
        <end position="23"/>
    </location>
</feature>
<evidence type="ECO:0000256" key="5">
    <source>
        <dbReference type="ARBA" id="ARBA00012723"/>
    </source>
</evidence>
<dbReference type="PANTHER" id="PTHR18929:SF132">
    <property type="entry name" value="PROTEIN DISULFIDE-ISOMERASE A3"/>
    <property type="match status" value="1"/>
</dbReference>
<dbReference type="FunFam" id="3.40.30.10:FF:000185">
    <property type="entry name" value="Protein disulfide-isomerase"/>
    <property type="match status" value="1"/>
</dbReference>
<dbReference type="PANTHER" id="PTHR18929">
    <property type="entry name" value="PROTEIN DISULFIDE ISOMERASE"/>
    <property type="match status" value="1"/>
</dbReference>
<keyword evidence="8" id="KW-0256">Endoplasmic reticulum</keyword>
<dbReference type="InterPro" id="IPR017937">
    <property type="entry name" value="Thioredoxin_CS"/>
</dbReference>
<evidence type="ECO:0000256" key="8">
    <source>
        <dbReference type="ARBA" id="ARBA00022824"/>
    </source>
</evidence>
<dbReference type="CDD" id="cd02981">
    <property type="entry name" value="PDI_b_family"/>
    <property type="match status" value="1"/>
</dbReference>
<reference evidence="18 19" key="1">
    <citation type="submission" date="2016-07" db="EMBL/GenBank/DDBJ databases">
        <title>Pervasive Adenine N6-methylation of Active Genes in Fungi.</title>
        <authorList>
            <consortium name="DOE Joint Genome Institute"/>
            <person name="Mondo S.J."/>
            <person name="Dannebaum R.O."/>
            <person name="Kuo R.C."/>
            <person name="Labutti K."/>
            <person name="Haridas S."/>
            <person name="Kuo A."/>
            <person name="Salamov A."/>
            <person name="Ahrendt S.R."/>
            <person name="Lipzen A."/>
            <person name="Sullivan W."/>
            <person name="Andreopoulos W.B."/>
            <person name="Clum A."/>
            <person name="Lindquist E."/>
            <person name="Daum C."/>
            <person name="Ramamoorthy G.K."/>
            <person name="Gryganskyi A."/>
            <person name="Culley D."/>
            <person name="Magnuson J.K."/>
            <person name="James T.Y."/>
            <person name="O'Malley M.A."/>
            <person name="Stajich J.E."/>
            <person name="Spatafora J.W."/>
            <person name="Visel A."/>
            <person name="Grigoriev I.V."/>
        </authorList>
    </citation>
    <scope>NUCLEOTIDE SEQUENCE [LARGE SCALE GENOMIC DNA]</scope>
    <source>
        <strain evidence="18 19">NRRL 3301</strain>
    </source>
</reference>
<evidence type="ECO:0000313" key="18">
    <source>
        <dbReference type="EMBL" id="ORX50846.1"/>
    </source>
</evidence>
<evidence type="ECO:0000256" key="13">
    <source>
        <dbReference type="PIRSR" id="PIRSR605792-51"/>
    </source>
</evidence>
<name>A0A1X2GCR8_9FUNG</name>
<dbReference type="GO" id="GO:0005788">
    <property type="term" value="C:endoplasmic reticulum lumen"/>
    <property type="evidence" value="ECO:0007669"/>
    <property type="project" value="UniProtKB-SubCell"/>
</dbReference>
<feature type="chain" id="PRO_5011827010" description="Protein disulfide-isomerase" evidence="15">
    <location>
        <begin position="24"/>
        <end position="501"/>
    </location>
</feature>
<feature type="domain" description="Thioredoxin" evidence="17">
    <location>
        <begin position="6"/>
        <end position="131"/>
    </location>
</feature>
<keyword evidence="9 13" id="KW-1015">Disulfide bond</keyword>
<comment type="similarity">
    <text evidence="4 14">Belongs to the protein disulfide isomerase family.</text>
</comment>
<dbReference type="InterPro" id="IPR005792">
    <property type="entry name" value="Prot_disulphide_isomerase"/>
</dbReference>
<proteinExistence type="inferred from homology"/>
<keyword evidence="11 13" id="KW-0676">Redox-active center</keyword>
<feature type="non-terminal residue" evidence="18">
    <location>
        <position position="1"/>
    </location>
</feature>
<evidence type="ECO:0000256" key="12">
    <source>
        <dbReference type="ARBA" id="ARBA00039846"/>
    </source>
</evidence>
<dbReference type="CDD" id="cd02982">
    <property type="entry name" value="PDI_b'_family"/>
    <property type="match status" value="1"/>
</dbReference>